<dbReference type="EMBL" id="CAJVCH010526058">
    <property type="protein sequence ID" value="CAG7822318.1"/>
    <property type="molecule type" value="Genomic_DNA"/>
</dbReference>
<dbReference type="AlphaFoldDB" id="A0A8J2KYX4"/>
<dbReference type="Proteomes" id="UP000708208">
    <property type="component" value="Unassembled WGS sequence"/>
</dbReference>
<reference evidence="1" key="1">
    <citation type="submission" date="2021-06" db="EMBL/GenBank/DDBJ databases">
        <authorList>
            <person name="Hodson N. C."/>
            <person name="Mongue J. A."/>
            <person name="Jaron S. K."/>
        </authorList>
    </citation>
    <scope>NUCLEOTIDE SEQUENCE</scope>
</reference>
<keyword evidence="2" id="KW-1185">Reference proteome</keyword>
<gene>
    <name evidence="1" type="ORF">AFUS01_LOCUS32600</name>
</gene>
<proteinExistence type="predicted"/>
<evidence type="ECO:0000313" key="1">
    <source>
        <dbReference type="EMBL" id="CAG7822318.1"/>
    </source>
</evidence>
<organism evidence="1 2">
    <name type="scientific">Allacma fusca</name>
    <dbReference type="NCBI Taxonomy" id="39272"/>
    <lineage>
        <taxon>Eukaryota</taxon>
        <taxon>Metazoa</taxon>
        <taxon>Ecdysozoa</taxon>
        <taxon>Arthropoda</taxon>
        <taxon>Hexapoda</taxon>
        <taxon>Collembola</taxon>
        <taxon>Symphypleona</taxon>
        <taxon>Sminthuridae</taxon>
        <taxon>Allacma</taxon>
    </lineage>
</organism>
<sequence>TGPIQLFMATCWHGKFYGKPEFYHNKLICLILGNTWGDGGSLGYSYFPLQFMQPVMVRHQVKSGRQQTVQYCTTSSAVICSSSSSGSSEPLLEDNYVTDNLENPFGFLGNLFVSDKSDAGFDLNTVEDQAVGENVNAGGAFHELVMPMGNNSQTNGLLEDRIESLTLEVRSIA</sequence>
<evidence type="ECO:0000313" key="2">
    <source>
        <dbReference type="Proteomes" id="UP000708208"/>
    </source>
</evidence>
<comment type="caution">
    <text evidence="1">The sequence shown here is derived from an EMBL/GenBank/DDBJ whole genome shotgun (WGS) entry which is preliminary data.</text>
</comment>
<protein>
    <submittedName>
        <fullName evidence="1">Uncharacterized protein</fullName>
    </submittedName>
</protein>
<feature type="non-terminal residue" evidence="1">
    <location>
        <position position="1"/>
    </location>
</feature>
<accession>A0A8J2KYX4</accession>
<name>A0A8J2KYX4_9HEXA</name>